<dbReference type="Proteomes" id="UP000637383">
    <property type="component" value="Unassembled WGS sequence"/>
</dbReference>
<dbReference type="Gene3D" id="3.40.50.1360">
    <property type="match status" value="1"/>
</dbReference>
<accession>A0ABR8K8F2</accession>
<keyword evidence="2" id="KW-0805">Transcription regulation</keyword>
<dbReference type="InterPro" id="IPR036388">
    <property type="entry name" value="WH-like_DNA-bd_sf"/>
</dbReference>
<dbReference type="Gene3D" id="1.10.10.10">
    <property type="entry name" value="Winged helix-like DNA-binding domain superfamily/Winged helix DNA-binding domain"/>
    <property type="match status" value="1"/>
</dbReference>
<dbReference type="SUPFAM" id="SSF100950">
    <property type="entry name" value="NagB/RpiA/CoA transferase-like"/>
    <property type="match status" value="1"/>
</dbReference>
<evidence type="ECO:0000256" key="3">
    <source>
        <dbReference type="ARBA" id="ARBA00023125"/>
    </source>
</evidence>
<dbReference type="InterPro" id="IPR007324">
    <property type="entry name" value="Sugar-bd_dom_put"/>
</dbReference>
<evidence type="ECO:0000256" key="4">
    <source>
        <dbReference type="ARBA" id="ARBA00023163"/>
    </source>
</evidence>
<dbReference type="PANTHER" id="PTHR34294:SF1">
    <property type="entry name" value="TRANSCRIPTIONAL REGULATOR LSRR"/>
    <property type="match status" value="1"/>
</dbReference>
<sequence length="332" mass="35754">MGEPLLEGRDANKAGLPLRSRKLDLAAHAAWLYYIAGNTQEEIAAKLNVSRQAAQRLVALAVSEKLIKFRLDHPLSECIVLAESLRDKFGLSLCEVVPSDAGSGDTFNGIGVCAATHLEGYLMAKTPTILALSSGRTLRTMVEQMPSMNQPQHKIVSIIGNMSHYGRAGRHEVVMHLSDRVGSQAYPVTTPVVATSIEERELLQTQRSFITVKTLAEQAKATFVGISEIAWNAPLHQNGFINDDEVAELIELGAVGEIAGWAYDRYGVLLQQGTNNRVASVPLEQQASRLIVGVAGGVKKTEAILAALRGQLITGLITDEAAAQAILTKIVQ</sequence>
<comment type="caution">
    <text evidence="6">The sequence shown here is derived from an EMBL/GenBank/DDBJ whole genome shotgun (WGS) entry which is preliminary data.</text>
</comment>
<protein>
    <submittedName>
        <fullName evidence="6">Sugar-binding transcriptional regulator</fullName>
    </submittedName>
</protein>
<comment type="similarity">
    <text evidence="1">Belongs to the SorC transcriptional regulatory family.</text>
</comment>
<evidence type="ECO:0000313" key="6">
    <source>
        <dbReference type="EMBL" id="MBD2734407.1"/>
    </source>
</evidence>
<proteinExistence type="inferred from homology"/>
<dbReference type="RefSeq" id="WP_190955110.1">
    <property type="nucleotide sequence ID" value="NZ_JACJTU010000008.1"/>
</dbReference>
<dbReference type="InterPro" id="IPR037171">
    <property type="entry name" value="NagB/RpiA_transferase-like"/>
</dbReference>
<evidence type="ECO:0000256" key="1">
    <source>
        <dbReference type="ARBA" id="ARBA00010466"/>
    </source>
</evidence>
<name>A0ABR8K8F2_9NOSO</name>
<gene>
    <name evidence="6" type="ORF">H6H03_10855</name>
</gene>
<dbReference type="Pfam" id="PF04198">
    <property type="entry name" value="Sugar-bind"/>
    <property type="match status" value="1"/>
</dbReference>
<evidence type="ECO:0000313" key="7">
    <source>
        <dbReference type="Proteomes" id="UP000637383"/>
    </source>
</evidence>
<dbReference type="PANTHER" id="PTHR34294">
    <property type="entry name" value="TRANSCRIPTIONAL REGULATOR-RELATED"/>
    <property type="match status" value="1"/>
</dbReference>
<dbReference type="EMBL" id="JACJTU010000008">
    <property type="protein sequence ID" value="MBD2734407.1"/>
    <property type="molecule type" value="Genomic_DNA"/>
</dbReference>
<reference evidence="6 7" key="1">
    <citation type="journal article" date="2020" name="ISME J.">
        <title>Comparative genomics reveals insights into cyanobacterial evolution and habitat adaptation.</title>
        <authorList>
            <person name="Chen M.Y."/>
            <person name="Teng W.K."/>
            <person name="Zhao L."/>
            <person name="Hu C.X."/>
            <person name="Zhou Y.K."/>
            <person name="Han B.P."/>
            <person name="Song L.R."/>
            <person name="Shu W.S."/>
        </authorList>
    </citation>
    <scope>NUCLEOTIDE SEQUENCE [LARGE SCALE GENOMIC DNA]</scope>
    <source>
        <strain evidence="6 7">FACHB-159</strain>
    </source>
</reference>
<keyword evidence="7" id="KW-1185">Reference proteome</keyword>
<dbReference type="InterPro" id="IPR051054">
    <property type="entry name" value="SorC_transcr_regulators"/>
</dbReference>
<evidence type="ECO:0000256" key="2">
    <source>
        <dbReference type="ARBA" id="ARBA00023015"/>
    </source>
</evidence>
<keyword evidence="3" id="KW-0238">DNA-binding</keyword>
<evidence type="ECO:0000259" key="5">
    <source>
        <dbReference type="Pfam" id="PF04198"/>
    </source>
</evidence>
<organism evidence="6 7">
    <name type="scientific">Nostoc paludosum FACHB-159</name>
    <dbReference type="NCBI Taxonomy" id="2692908"/>
    <lineage>
        <taxon>Bacteria</taxon>
        <taxon>Bacillati</taxon>
        <taxon>Cyanobacteriota</taxon>
        <taxon>Cyanophyceae</taxon>
        <taxon>Nostocales</taxon>
        <taxon>Nostocaceae</taxon>
        <taxon>Nostoc</taxon>
    </lineage>
</organism>
<keyword evidence="4" id="KW-0804">Transcription</keyword>
<feature type="domain" description="Sugar-binding" evidence="5">
    <location>
        <begin position="74"/>
        <end position="327"/>
    </location>
</feature>